<dbReference type="Pfam" id="PF00675">
    <property type="entry name" value="Peptidase_M16"/>
    <property type="match status" value="1"/>
</dbReference>
<feature type="domain" description="Peptidase M16 C-terminal" evidence="3">
    <location>
        <begin position="170"/>
        <end position="330"/>
    </location>
</feature>
<dbReference type="Proteomes" id="UP000178099">
    <property type="component" value="Unassembled WGS sequence"/>
</dbReference>
<gene>
    <name evidence="4" type="ORF">A3D67_03420</name>
</gene>
<dbReference type="InterPro" id="IPR011765">
    <property type="entry name" value="Pept_M16_N"/>
</dbReference>
<evidence type="ECO:0000256" key="1">
    <source>
        <dbReference type="ARBA" id="ARBA00007261"/>
    </source>
</evidence>
<dbReference type="PANTHER" id="PTHR11851:SF49">
    <property type="entry name" value="MITOCHONDRIAL-PROCESSING PEPTIDASE SUBUNIT ALPHA"/>
    <property type="match status" value="1"/>
</dbReference>
<dbReference type="Gene3D" id="3.30.830.10">
    <property type="entry name" value="Metalloenzyme, LuxS/M16 peptidase-like"/>
    <property type="match status" value="2"/>
</dbReference>
<dbReference type="AlphaFoldDB" id="A0A1G2DCS1"/>
<evidence type="ECO:0000313" key="4">
    <source>
        <dbReference type="EMBL" id="OGZ11406.1"/>
    </source>
</evidence>
<dbReference type="InterPro" id="IPR050361">
    <property type="entry name" value="MPP/UQCRC_Complex"/>
</dbReference>
<protein>
    <recommendedName>
        <fullName evidence="6">Peptidase M16</fullName>
    </recommendedName>
</protein>
<organism evidence="4 5">
    <name type="scientific">Candidatus Lloydbacteria bacterium RIFCSPHIGHO2_02_FULL_51_22</name>
    <dbReference type="NCBI Taxonomy" id="1798663"/>
    <lineage>
        <taxon>Bacteria</taxon>
        <taxon>Candidatus Lloydiibacteriota</taxon>
    </lineage>
</organism>
<dbReference type="InterPro" id="IPR007863">
    <property type="entry name" value="Peptidase_M16_C"/>
</dbReference>
<dbReference type="InterPro" id="IPR011249">
    <property type="entry name" value="Metalloenz_LuxS/M16"/>
</dbReference>
<feature type="domain" description="Peptidase M16 N-terminal" evidence="2">
    <location>
        <begin position="19"/>
        <end position="161"/>
    </location>
</feature>
<evidence type="ECO:0008006" key="6">
    <source>
        <dbReference type="Google" id="ProtNLM"/>
    </source>
</evidence>
<dbReference type="EMBL" id="MHLN01000021">
    <property type="protein sequence ID" value="OGZ11406.1"/>
    <property type="molecule type" value="Genomic_DNA"/>
</dbReference>
<proteinExistence type="inferred from homology"/>
<dbReference type="GO" id="GO:0046872">
    <property type="term" value="F:metal ion binding"/>
    <property type="evidence" value="ECO:0007669"/>
    <property type="project" value="InterPro"/>
</dbReference>
<dbReference type="SUPFAM" id="SSF63411">
    <property type="entry name" value="LuxS/MPP-like metallohydrolase"/>
    <property type="match status" value="2"/>
</dbReference>
<evidence type="ECO:0000259" key="3">
    <source>
        <dbReference type="Pfam" id="PF05193"/>
    </source>
</evidence>
<evidence type="ECO:0000313" key="5">
    <source>
        <dbReference type="Proteomes" id="UP000178099"/>
    </source>
</evidence>
<comment type="similarity">
    <text evidence="1">Belongs to the peptidase M16 family.</text>
</comment>
<dbReference type="PANTHER" id="PTHR11851">
    <property type="entry name" value="METALLOPROTEASE"/>
    <property type="match status" value="1"/>
</dbReference>
<comment type="caution">
    <text evidence="4">The sequence shown here is derived from an EMBL/GenBank/DDBJ whole genome shotgun (WGS) entry which is preliminary data.</text>
</comment>
<reference evidence="4 5" key="1">
    <citation type="journal article" date="2016" name="Nat. Commun.">
        <title>Thousands of microbial genomes shed light on interconnected biogeochemical processes in an aquifer system.</title>
        <authorList>
            <person name="Anantharaman K."/>
            <person name="Brown C.T."/>
            <person name="Hug L.A."/>
            <person name="Sharon I."/>
            <person name="Castelle C.J."/>
            <person name="Probst A.J."/>
            <person name="Thomas B.C."/>
            <person name="Singh A."/>
            <person name="Wilkins M.J."/>
            <person name="Karaoz U."/>
            <person name="Brodie E.L."/>
            <person name="Williams K.H."/>
            <person name="Hubbard S.S."/>
            <person name="Banfield J.F."/>
        </authorList>
    </citation>
    <scope>NUCLEOTIDE SEQUENCE [LARGE SCALE GENOMIC DNA]</scope>
</reference>
<evidence type="ECO:0000259" key="2">
    <source>
        <dbReference type="Pfam" id="PF00675"/>
    </source>
</evidence>
<sequence>MRFERVETTHGTPLYVYHMPHARSVATGILVFVGGRDEDDPADAGLTHACEHMVFEGNARLGTSLEISEEIETFGGSTNANTSQERTFFYQIAPFSEFHVSVKSLASMLTLSLFRPENIGTEMERICQEIRERNDNHGTFCGKLLRRAVFGNHPNARDVIGSEETVRAFARDDFLRWQKRFYHPGNYAFIVVGNISASEAERVFNNEYFGENAGPRNIHPVVQEITGSRLRTSAERDVKQAHTFLGIAIGGTKDSDTQLLDFFASMVGGGMSFPLFQEVSGKRGLCYSVSAGVGESVDRSTFAVSVSTDPGKIHGATACIIEVLMRSRNDAVLFKKAQRSVLGHNALAFEKLSSVFSSAVSDLVFLGTPRSPDEISREIASFTLDEITVAVERHLVPEKFSYAHIVPKGTVL</sequence>
<dbReference type="Pfam" id="PF05193">
    <property type="entry name" value="Peptidase_M16_C"/>
    <property type="match status" value="1"/>
</dbReference>
<accession>A0A1G2DCS1</accession>
<name>A0A1G2DCS1_9BACT</name>